<keyword evidence="1" id="KW-0812">Transmembrane</keyword>
<name>A0A0C1RWK7_9PROT</name>
<dbReference type="EMBL" id="JUFX02000136">
    <property type="protein sequence ID" value="KPH87204.1"/>
    <property type="molecule type" value="Genomic_DNA"/>
</dbReference>
<keyword evidence="1" id="KW-1133">Transmembrane helix</keyword>
<accession>A0A0C1RWK7</accession>
<proteinExistence type="predicted"/>
<dbReference type="Proteomes" id="UP000031553">
    <property type="component" value="Unassembled WGS sequence"/>
</dbReference>
<dbReference type="EMBL" id="JUFX02000009">
    <property type="protein sequence ID" value="KPH88755.1"/>
    <property type="molecule type" value="Genomic_DNA"/>
</dbReference>
<gene>
    <name evidence="3" type="ORF">GLUCOINTEAF2_0203696</name>
    <name evidence="2" type="ORF">GLUCOINTEAF2_0204161</name>
</gene>
<sequence length="164" mass="18111">MVAQGDIEAADREFAARMENLRRVAAQWVERPIAPEVEVLSALVAAMDQIGTLCIEARRASIRSVAESRLVAEQQRETLAQDTIAIRGYLRDGIEAVHTLRTINEKLVEKKLLAITADMTKGLRGAIESQATAMTRRYNLQTAFRILGYSSIVLIAGFALGRMP</sequence>
<dbReference type="OrthoDB" id="7279164at2"/>
<evidence type="ECO:0000313" key="4">
    <source>
        <dbReference type="Proteomes" id="UP000031553"/>
    </source>
</evidence>
<evidence type="ECO:0000256" key="1">
    <source>
        <dbReference type="SAM" id="Phobius"/>
    </source>
</evidence>
<evidence type="ECO:0000313" key="2">
    <source>
        <dbReference type="EMBL" id="KPH87204.1"/>
    </source>
</evidence>
<evidence type="ECO:0000313" key="3">
    <source>
        <dbReference type="EMBL" id="KPH88755.1"/>
    </source>
</evidence>
<organism evidence="2 4">
    <name type="scientific">Komagataeibacter intermedius AF2</name>
    <dbReference type="NCBI Taxonomy" id="1458464"/>
    <lineage>
        <taxon>Bacteria</taxon>
        <taxon>Pseudomonadati</taxon>
        <taxon>Pseudomonadota</taxon>
        <taxon>Alphaproteobacteria</taxon>
        <taxon>Acetobacterales</taxon>
        <taxon>Acetobacteraceae</taxon>
        <taxon>Komagataeibacter</taxon>
    </lineage>
</organism>
<dbReference type="RefSeq" id="WP_039733634.1">
    <property type="nucleotide sequence ID" value="NZ_JUFX02000009.1"/>
</dbReference>
<comment type="caution">
    <text evidence="2">The sequence shown here is derived from an EMBL/GenBank/DDBJ whole genome shotgun (WGS) entry which is preliminary data.</text>
</comment>
<protein>
    <submittedName>
        <fullName evidence="2">Uncharacterized protein</fullName>
    </submittedName>
</protein>
<feature type="transmembrane region" description="Helical" evidence="1">
    <location>
        <begin position="143"/>
        <end position="161"/>
    </location>
</feature>
<keyword evidence="1" id="KW-0472">Membrane</keyword>
<reference evidence="2 4" key="1">
    <citation type="submission" date="2015-07" db="EMBL/GenBank/DDBJ databases">
        <title>Draft Genome Sequence of Komagataeibacter intermedius Strain AF2, Isolated from Kombucha Tea.</title>
        <authorList>
            <person name="Santos R.A."/>
            <person name="Berretta A.A."/>
            <person name="Barud H.S."/>
            <person name="Ribeiro S.J."/>
            <person name="Gonzalez-Garcia L.N."/>
            <person name="Zucchi T.D."/>
            <person name="Goldman G.H."/>
            <person name="Riano-Pachon D.M."/>
        </authorList>
    </citation>
    <scope>NUCLEOTIDE SEQUENCE [LARGE SCALE GENOMIC DNA]</scope>
    <source>
        <strain evidence="2 4">AF2</strain>
    </source>
</reference>
<dbReference type="AlphaFoldDB" id="A0A0C1RWK7"/>